<sequence length="90" mass="10058">MFTLRIPGHRTPISGPPELAGTKEEIARQLLFPNPEQDVNGIRSLPRDADCILEETLVISKGRESRQEVTQVGRWAISQLLPPKLLNGLF</sequence>
<protein>
    <submittedName>
        <fullName evidence="1">Uncharacterized protein</fullName>
    </submittedName>
</protein>
<evidence type="ECO:0000313" key="1">
    <source>
        <dbReference type="EMBL" id="SFI49870.1"/>
    </source>
</evidence>
<name>A0A1I3IPT8_9PLAN</name>
<proteinExistence type="predicted"/>
<organism evidence="1 2">
    <name type="scientific">Planctomicrobium piriforme</name>
    <dbReference type="NCBI Taxonomy" id="1576369"/>
    <lineage>
        <taxon>Bacteria</taxon>
        <taxon>Pseudomonadati</taxon>
        <taxon>Planctomycetota</taxon>
        <taxon>Planctomycetia</taxon>
        <taxon>Planctomycetales</taxon>
        <taxon>Planctomycetaceae</taxon>
        <taxon>Planctomicrobium</taxon>
    </lineage>
</organism>
<dbReference type="STRING" id="1576369.SAMN05421753_109205"/>
<dbReference type="AlphaFoldDB" id="A0A1I3IPT8"/>
<dbReference type="EMBL" id="FOQD01000009">
    <property type="protein sequence ID" value="SFI49870.1"/>
    <property type="molecule type" value="Genomic_DNA"/>
</dbReference>
<reference evidence="2" key="1">
    <citation type="submission" date="2016-10" db="EMBL/GenBank/DDBJ databases">
        <authorList>
            <person name="Varghese N."/>
            <person name="Submissions S."/>
        </authorList>
    </citation>
    <scope>NUCLEOTIDE SEQUENCE [LARGE SCALE GENOMIC DNA]</scope>
    <source>
        <strain evidence="2">DSM 26348</strain>
    </source>
</reference>
<keyword evidence="2" id="KW-1185">Reference proteome</keyword>
<dbReference type="RefSeq" id="WP_092050968.1">
    <property type="nucleotide sequence ID" value="NZ_FOQD01000009.1"/>
</dbReference>
<gene>
    <name evidence="1" type="ORF">SAMN05421753_109205</name>
</gene>
<accession>A0A1I3IPT8</accession>
<dbReference type="Proteomes" id="UP000199518">
    <property type="component" value="Unassembled WGS sequence"/>
</dbReference>
<evidence type="ECO:0000313" key="2">
    <source>
        <dbReference type="Proteomes" id="UP000199518"/>
    </source>
</evidence>